<protein>
    <submittedName>
        <fullName evidence="2">Hypothetical_protein</fullName>
    </submittedName>
</protein>
<keyword evidence="3" id="KW-1185">Reference proteome</keyword>
<proteinExistence type="predicted"/>
<evidence type="ECO:0000313" key="3">
    <source>
        <dbReference type="Proteomes" id="UP001642409"/>
    </source>
</evidence>
<name>A0AA86V1F1_9EUKA</name>
<sequence>MYVYINELGQTSNSDFIRYGVLENQPVLFMSGYIDTGVFKNSQNKILADNRIRKLVKLRRIPEVGETYLQCQFLQYYYCMNIFFYISLRLKKRTLEASTEQLSLGSECFGQNLTGQFEGIFSWQIQWDNLKEQFDLAFCGPGDSRLDLTPYIQSSTKLDNKLLCTICNTISIIYMMLKQLINKC</sequence>
<dbReference type="EMBL" id="CATOUU010001174">
    <property type="protein sequence ID" value="CAI9976824.1"/>
    <property type="molecule type" value="Genomic_DNA"/>
</dbReference>
<reference evidence="1" key="1">
    <citation type="submission" date="2023-06" db="EMBL/GenBank/DDBJ databases">
        <authorList>
            <person name="Kurt Z."/>
        </authorList>
    </citation>
    <scope>NUCLEOTIDE SEQUENCE</scope>
</reference>
<gene>
    <name evidence="1" type="ORF">HINF_LOCUS64469</name>
    <name evidence="2" type="ORF">HINF_LOCUS7570</name>
</gene>
<dbReference type="Proteomes" id="UP001642409">
    <property type="component" value="Unassembled WGS sequence"/>
</dbReference>
<reference evidence="2 3" key="2">
    <citation type="submission" date="2024-07" db="EMBL/GenBank/DDBJ databases">
        <authorList>
            <person name="Akdeniz Z."/>
        </authorList>
    </citation>
    <scope>NUCLEOTIDE SEQUENCE [LARGE SCALE GENOMIC DNA]</scope>
</reference>
<evidence type="ECO:0000313" key="2">
    <source>
        <dbReference type="EMBL" id="CAL5983318.1"/>
    </source>
</evidence>
<evidence type="ECO:0000313" key="1">
    <source>
        <dbReference type="EMBL" id="CAI9976824.1"/>
    </source>
</evidence>
<dbReference type="AlphaFoldDB" id="A0AA86V1F1"/>
<accession>A0AA86V1F1</accession>
<dbReference type="EMBL" id="CAXDID020000015">
    <property type="protein sequence ID" value="CAL5983318.1"/>
    <property type="molecule type" value="Genomic_DNA"/>
</dbReference>
<comment type="caution">
    <text evidence="1">The sequence shown here is derived from an EMBL/GenBank/DDBJ whole genome shotgun (WGS) entry which is preliminary data.</text>
</comment>
<organism evidence="1">
    <name type="scientific">Hexamita inflata</name>
    <dbReference type="NCBI Taxonomy" id="28002"/>
    <lineage>
        <taxon>Eukaryota</taxon>
        <taxon>Metamonada</taxon>
        <taxon>Diplomonadida</taxon>
        <taxon>Hexamitidae</taxon>
        <taxon>Hexamitinae</taxon>
        <taxon>Hexamita</taxon>
    </lineage>
</organism>